<dbReference type="GeneID" id="19240105"/>
<dbReference type="InterPro" id="IPR017946">
    <property type="entry name" value="PLC-like_Pdiesterase_TIM-brl"/>
</dbReference>
<feature type="region of interest" description="Disordered" evidence="1">
    <location>
        <begin position="318"/>
        <end position="337"/>
    </location>
</feature>
<dbReference type="PANTHER" id="PTHR13593">
    <property type="match status" value="1"/>
</dbReference>
<evidence type="ECO:0000313" key="4">
    <source>
        <dbReference type="Proteomes" id="UP000019373"/>
    </source>
</evidence>
<dbReference type="Pfam" id="PF26146">
    <property type="entry name" value="PI-PLC_X"/>
    <property type="match status" value="1"/>
</dbReference>
<protein>
    <recommendedName>
        <fullName evidence="5">Phosphatidylinositol-specific phospholipase C X domain-containing protein</fullName>
    </recommendedName>
</protein>
<dbReference type="Gene3D" id="3.20.20.190">
    <property type="entry name" value="Phosphatidylinositol (PI) phosphodiesterase"/>
    <property type="match status" value="1"/>
</dbReference>
<dbReference type="EMBL" id="KE720846">
    <property type="protein sequence ID" value="ERF74944.1"/>
    <property type="molecule type" value="Genomic_DNA"/>
</dbReference>
<reference evidence="4" key="1">
    <citation type="journal article" date="2014" name="BMC Genomics">
        <title>Genome characteristics reveal the impact of lichenization on lichen-forming fungus Endocarpon pusillum Hedwig (Verrucariales, Ascomycota).</title>
        <authorList>
            <person name="Wang Y.-Y."/>
            <person name="Liu B."/>
            <person name="Zhang X.-Y."/>
            <person name="Zhou Q.-M."/>
            <person name="Zhang T."/>
            <person name="Li H."/>
            <person name="Yu Y.-F."/>
            <person name="Zhang X.-L."/>
            <person name="Hao X.-Y."/>
            <person name="Wang M."/>
            <person name="Wang L."/>
            <person name="Wei J.-C."/>
        </authorList>
    </citation>
    <scope>NUCLEOTIDE SEQUENCE [LARGE SCALE GENOMIC DNA]</scope>
    <source>
        <strain evidence="4">Z07020 / HMAS-L-300199</strain>
    </source>
</reference>
<evidence type="ECO:0000256" key="1">
    <source>
        <dbReference type="SAM" id="MobiDB-lite"/>
    </source>
</evidence>
<dbReference type="OrthoDB" id="7984201at2759"/>
<proteinExistence type="predicted"/>
<dbReference type="InterPro" id="IPR051057">
    <property type="entry name" value="PI-PLC_domain"/>
</dbReference>
<organism evidence="3 4">
    <name type="scientific">Endocarpon pusillum (strain Z07020 / HMAS-L-300199)</name>
    <name type="common">Lichen-forming fungus</name>
    <dbReference type="NCBI Taxonomy" id="1263415"/>
    <lineage>
        <taxon>Eukaryota</taxon>
        <taxon>Fungi</taxon>
        <taxon>Dikarya</taxon>
        <taxon>Ascomycota</taxon>
        <taxon>Pezizomycotina</taxon>
        <taxon>Eurotiomycetes</taxon>
        <taxon>Chaetothyriomycetidae</taxon>
        <taxon>Verrucariales</taxon>
        <taxon>Verrucariaceae</taxon>
        <taxon>Endocarpon</taxon>
    </lineage>
</organism>
<gene>
    <name evidence="3" type="ORF">EPUS_05152</name>
</gene>
<sequence length="382" mass="41175">MQCLAVLATLLALTSAAAAVLEPRQTTACNNSPDLCSRSYSAITHLGAHNSPFLRDASTSFSTSGNHYFNSTIQLDAGVRMLTAQVHRSDRGWLLCHTSCDLMDAGLLSDWLGEVKIWMDNNPSDVVSLLLVNSDNATPGDLATEFTRSGITEYSYTPPSSTAPQITWPTLQDLISANTRLMTFVASLNPSQVDSTNAYLMDEFTFIFETAFDNTDPSNFTCTADRPSSLRGRTAEAVSSGRMPLQNHFLYDTQLFGIEAPDEANITSTNAPADRPGNMGDAAEACRREWAKPPVFILVDFFDQGPAIATVDRLNGVTNPIGRTPPPARDTMTSGAGSSRALPLGLVTLVNQVKNGANPNLGEWIWAAADWSKTLGGWDTSP</sequence>
<dbReference type="SUPFAM" id="SSF51695">
    <property type="entry name" value="PLC-like phosphodiesterases"/>
    <property type="match status" value="1"/>
</dbReference>
<keyword evidence="4" id="KW-1185">Reference proteome</keyword>
<evidence type="ECO:0008006" key="5">
    <source>
        <dbReference type="Google" id="ProtNLM"/>
    </source>
</evidence>
<dbReference type="PANTHER" id="PTHR13593:SF80">
    <property type="entry name" value="PLC-LIKE PHOSPHODIESTERASE"/>
    <property type="match status" value="1"/>
</dbReference>
<dbReference type="GO" id="GO:0006629">
    <property type="term" value="P:lipid metabolic process"/>
    <property type="evidence" value="ECO:0007669"/>
    <property type="project" value="InterPro"/>
</dbReference>
<dbReference type="AlphaFoldDB" id="U1HZF5"/>
<evidence type="ECO:0000256" key="2">
    <source>
        <dbReference type="SAM" id="SignalP"/>
    </source>
</evidence>
<feature type="signal peptide" evidence="2">
    <location>
        <begin position="1"/>
        <end position="18"/>
    </location>
</feature>
<accession>U1HZF5</accession>
<evidence type="ECO:0000313" key="3">
    <source>
        <dbReference type="EMBL" id="ERF74944.1"/>
    </source>
</evidence>
<dbReference type="Proteomes" id="UP000019373">
    <property type="component" value="Unassembled WGS sequence"/>
</dbReference>
<dbReference type="eggNOG" id="ENOG502RUV2">
    <property type="taxonomic scope" value="Eukaryota"/>
</dbReference>
<dbReference type="HOGENOM" id="CLU_037358_1_1_1"/>
<feature type="chain" id="PRO_5004612359" description="Phosphatidylinositol-specific phospholipase C X domain-containing protein" evidence="2">
    <location>
        <begin position="19"/>
        <end position="382"/>
    </location>
</feature>
<dbReference type="RefSeq" id="XP_007787719.1">
    <property type="nucleotide sequence ID" value="XM_007789529.1"/>
</dbReference>
<dbReference type="GO" id="GO:0008081">
    <property type="term" value="F:phosphoric diester hydrolase activity"/>
    <property type="evidence" value="ECO:0007669"/>
    <property type="project" value="InterPro"/>
</dbReference>
<keyword evidence="2" id="KW-0732">Signal</keyword>
<dbReference type="OMA" id="YPYLMPE"/>
<name>U1HZF5_ENDPU</name>